<evidence type="ECO:0000256" key="3">
    <source>
        <dbReference type="SAM" id="MobiDB-lite"/>
    </source>
</evidence>
<dbReference type="SMART" id="SM00297">
    <property type="entry name" value="BROMO"/>
    <property type="match status" value="1"/>
</dbReference>
<dbReference type="OMA" id="MLILENA"/>
<dbReference type="AlphaFoldDB" id="A0A5K1UVP7"/>
<dbReference type="PANTHER" id="PTHR45926">
    <property type="entry name" value="OSJNBA0053K19.4 PROTEIN"/>
    <property type="match status" value="1"/>
</dbReference>
<dbReference type="VEuPathDB" id="AmoebaDB:EHI5A_078260"/>
<dbReference type="SUPFAM" id="SSF47370">
    <property type="entry name" value="Bromodomain"/>
    <property type="match status" value="1"/>
</dbReference>
<reference evidence="5 6" key="1">
    <citation type="submission" date="2016-05" db="EMBL/GenBank/DDBJ databases">
        <title>First whole genome sequencing of Entamoeba histolytica HM1:IMSS-clone-6.</title>
        <authorList>
            <person name="Mukherjee Avik.K."/>
            <person name="Izumyama S."/>
            <person name="Nakada-Tsukui K."/>
            <person name="Nozaki T."/>
        </authorList>
    </citation>
    <scope>NUCLEOTIDE SEQUENCE [LARGE SCALE GENOMIC DNA]</scope>
    <source>
        <strain evidence="5 6">HM1:IMSS clone 6</strain>
    </source>
</reference>
<evidence type="ECO:0000313" key="5">
    <source>
        <dbReference type="EMBL" id="GAT92266.1"/>
    </source>
</evidence>
<dbReference type="VEuPathDB" id="AmoebaDB:EHI7A_046320"/>
<dbReference type="VEuPathDB" id="AmoebaDB:EHI8A_046550"/>
<keyword evidence="1 2" id="KW-0103">Bromodomain</keyword>
<dbReference type="VEuPathDB" id="AmoebaDB:EHI_049790"/>
<evidence type="ECO:0000313" key="6">
    <source>
        <dbReference type="Proteomes" id="UP000078387"/>
    </source>
</evidence>
<feature type="domain" description="Bromo" evidence="4">
    <location>
        <begin position="283"/>
        <end position="355"/>
    </location>
</feature>
<dbReference type="PROSITE" id="PS00633">
    <property type="entry name" value="BROMODOMAIN_1"/>
    <property type="match status" value="1"/>
</dbReference>
<dbReference type="PRINTS" id="PR00503">
    <property type="entry name" value="BROMODOMAIN"/>
</dbReference>
<dbReference type="InterPro" id="IPR038336">
    <property type="entry name" value="NET_sf"/>
</dbReference>
<evidence type="ECO:0000256" key="1">
    <source>
        <dbReference type="ARBA" id="ARBA00023117"/>
    </source>
</evidence>
<feature type="compositionally biased region" description="Basic and acidic residues" evidence="3">
    <location>
        <begin position="165"/>
        <end position="175"/>
    </location>
</feature>
<dbReference type="Pfam" id="PF00439">
    <property type="entry name" value="Bromodomain"/>
    <property type="match status" value="1"/>
</dbReference>
<feature type="region of interest" description="Disordered" evidence="3">
    <location>
        <begin position="153"/>
        <end position="183"/>
    </location>
</feature>
<comment type="caution">
    <text evidence="5">The sequence shown here is derived from an EMBL/GenBank/DDBJ whole genome shotgun (WGS) entry which is preliminary data.</text>
</comment>
<dbReference type="VEuPathDB" id="AmoebaDB:KM1_091990"/>
<dbReference type="PROSITE" id="PS50014">
    <property type="entry name" value="BROMODOMAIN_2"/>
    <property type="match status" value="1"/>
</dbReference>
<organism evidence="5 6">
    <name type="scientific">Entamoeba histolytica</name>
    <dbReference type="NCBI Taxonomy" id="5759"/>
    <lineage>
        <taxon>Eukaryota</taxon>
        <taxon>Amoebozoa</taxon>
        <taxon>Evosea</taxon>
        <taxon>Archamoebae</taxon>
        <taxon>Mastigamoebida</taxon>
        <taxon>Entamoebidae</taxon>
        <taxon>Entamoeba</taxon>
    </lineage>
</organism>
<dbReference type="InterPro" id="IPR036427">
    <property type="entry name" value="Bromodomain-like_sf"/>
</dbReference>
<proteinExistence type="predicted"/>
<dbReference type="Gene3D" id="1.20.1270.220">
    <property type="match status" value="1"/>
</dbReference>
<dbReference type="InterPro" id="IPR001487">
    <property type="entry name" value="Bromodomain"/>
</dbReference>
<dbReference type="Proteomes" id="UP000078387">
    <property type="component" value="Unassembled WGS sequence"/>
</dbReference>
<gene>
    <name evidence="5" type="ORF">CL6EHI_049790</name>
</gene>
<protein>
    <submittedName>
        <fullName evidence="5">Bromodomain-containing protein</fullName>
    </submittedName>
</protein>
<dbReference type="Gene3D" id="1.20.920.10">
    <property type="entry name" value="Bromodomain-like"/>
    <property type="match status" value="1"/>
</dbReference>
<evidence type="ECO:0000259" key="4">
    <source>
        <dbReference type="PROSITE" id="PS50014"/>
    </source>
</evidence>
<sequence length="485" mass="56808">MLERMQGHTRHSRLTMPKPNKKKAIVMVDTSKLEELDMDDVFAVETDINKLRGCAMCSALSNRGYFLKQNQEKKYHYEIRALPGHLEERKKVEKVAKKESVRQRRNRKRMIVEKSDDVEKKETLNVSEEVIRVSPKLDGNDSVDSKKIKTFENESSKRKVQKKSKISEVQEDKKEKKVKKRKGLGNEEMTVTLNLDKALLGIDEQLTNFENLQDIKGIKRRGRKPKTQPITVLQNTSQSTLLTTPTPLNAQGIPVYKPERLPNIKKPISQEVLPCRQILNHLKLLPEASPFLTPVDPIAQNLPDYYVVITHPMDLNTITKKFRYGIYEHIDDFANDVRLVFKNAMKYNPPRNTIHIFASTLLRYFDDQIKEIYDCRRSIKVIFNQDEHNYWNDQREWMDFKQSIEELKEEQGILPLKMEEERVIPLSFEEKIELSKRLEEVEGAKQEEVLKYLKIDKDEGEIEIKFETLNEQDLIMLNKIVSPCN</sequence>
<accession>A0A5K1UVP7</accession>
<name>A0A5K1UVP7_ENTHI</name>
<evidence type="ECO:0000256" key="2">
    <source>
        <dbReference type="PROSITE-ProRule" id="PRU00035"/>
    </source>
</evidence>
<dbReference type="EMBL" id="BDEQ01000001">
    <property type="protein sequence ID" value="GAT92266.1"/>
    <property type="molecule type" value="Genomic_DNA"/>
</dbReference>
<dbReference type="InterPro" id="IPR018359">
    <property type="entry name" value="Bromodomain_CS"/>
</dbReference>